<name>X0T0C9_9ZZZZ</name>
<organism evidence="1">
    <name type="scientific">marine sediment metagenome</name>
    <dbReference type="NCBI Taxonomy" id="412755"/>
    <lineage>
        <taxon>unclassified sequences</taxon>
        <taxon>metagenomes</taxon>
        <taxon>ecological metagenomes</taxon>
    </lineage>
</organism>
<protein>
    <submittedName>
        <fullName evidence="1">Uncharacterized protein</fullName>
    </submittedName>
</protein>
<dbReference type="Gene3D" id="2.170.120.30">
    <property type="match status" value="1"/>
</dbReference>
<evidence type="ECO:0000313" key="1">
    <source>
        <dbReference type="EMBL" id="GAF86689.1"/>
    </source>
</evidence>
<accession>X0T0C9</accession>
<dbReference type="Gene3D" id="2.170.120.40">
    <property type="entry name" value="YbbR-like domain"/>
    <property type="match status" value="1"/>
</dbReference>
<reference evidence="1" key="1">
    <citation type="journal article" date="2014" name="Front. Microbiol.">
        <title>High frequency of phylogenetically diverse reductive dehalogenase-homologous genes in deep subseafloor sedimentary metagenomes.</title>
        <authorList>
            <person name="Kawai M."/>
            <person name="Futagami T."/>
            <person name="Toyoda A."/>
            <person name="Takaki Y."/>
            <person name="Nishi S."/>
            <person name="Hori S."/>
            <person name="Arai W."/>
            <person name="Tsubouchi T."/>
            <person name="Morono Y."/>
            <person name="Uchiyama I."/>
            <person name="Ito T."/>
            <person name="Fujiyama A."/>
            <person name="Inagaki F."/>
            <person name="Takami H."/>
        </authorList>
    </citation>
    <scope>NUCLEOTIDE SEQUENCE</scope>
    <source>
        <strain evidence="1">Expedition CK06-06</strain>
    </source>
</reference>
<dbReference type="AlphaFoldDB" id="X0T0C9"/>
<proteinExistence type="predicted"/>
<comment type="caution">
    <text evidence="1">The sequence shown here is derived from an EMBL/GenBank/DDBJ whole genome shotgun (WGS) entry which is preliminary data.</text>
</comment>
<gene>
    <name evidence="1" type="ORF">S01H1_26923</name>
</gene>
<sequence length="230" mass="25742">MVDIFRARTGKRIVVINNADIFLDGAEVRVVSIEEPQSIEINFDRLRTKRVSVKNRARFITEKGYVRVGKPVLKPTRVVVKGPSRNIARIESVFTESAVIEGLENDTVAVVRIARPSGYKVSCSPQVVSIAVNVQKIVQRELKDIPVHLINVSRNVKALLDTAEVTLTIVGGEKVVANFTPNDLNVFVDYRKFMVDTVNEVSPTIVKFKEVKCVSISPRLFRLSQNVEVK</sequence>
<dbReference type="EMBL" id="BARS01016356">
    <property type="protein sequence ID" value="GAF86689.1"/>
    <property type="molecule type" value="Genomic_DNA"/>
</dbReference>